<reference evidence="1 2" key="1">
    <citation type="journal article" date="2023" name="Plants (Basel)">
        <title>Bridging the Gap: Combining Genomics and Transcriptomics Approaches to Understand Stylosanthes scabra, an Orphan Legume from the Brazilian Caatinga.</title>
        <authorList>
            <person name="Ferreira-Neto J.R.C."/>
            <person name="da Silva M.D."/>
            <person name="Binneck E."/>
            <person name="de Melo N.F."/>
            <person name="da Silva R.H."/>
            <person name="de Melo A.L.T.M."/>
            <person name="Pandolfi V."/>
            <person name="Bustamante F.O."/>
            <person name="Brasileiro-Vidal A.C."/>
            <person name="Benko-Iseppon A.M."/>
        </authorList>
    </citation>
    <scope>NUCLEOTIDE SEQUENCE [LARGE SCALE GENOMIC DNA]</scope>
    <source>
        <tissue evidence="1">Leaves</tissue>
    </source>
</reference>
<evidence type="ECO:0000313" key="1">
    <source>
        <dbReference type="EMBL" id="MED6136996.1"/>
    </source>
</evidence>
<name>A0ABU6SKT1_9FABA</name>
<evidence type="ECO:0000313" key="2">
    <source>
        <dbReference type="Proteomes" id="UP001341840"/>
    </source>
</evidence>
<dbReference type="Proteomes" id="UP001341840">
    <property type="component" value="Unassembled WGS sequence"/>
</dbReference>
<protein>
    <submittedName>
        <fullName evidence="1">Uncharacterized protein</fullName>
    </submittedName>
</protein>
<dbReference type="EMBL" id="JASCZI010060960">
    <property type="protein sequence ID" value="MED6136996.1"/>
    <property type="molecule type" value="Genomic_DNA"/>
</dbReference>
<gene>
    <name evidence="1" type="ORF">PIB30_060925</name>
</gene>
<accession>A0ABU6SKT1</accession>
<comment type="caution">
    <text evidence="1">The sequence shown here is derived from an EMBL/GenBank/DDBJ whole genome shotgun (WGS) entry which is preliminary data.</text>
</comment>
<proteinExistence type="predicted"/>
<organism evidence="1 2">
    <name type="scientific">Stylosanthes scabra</name>
    <dbReference type="NCBI Taxonomy" id="79078"/>
    <lineage>
        <taxon>Eukaryota</taxon>
        <taxon>Viridiplantae</taxon>
        <taxon>Streptophyta</taxon>
        <taxon>Embryophyta</taxon>
        <taxon>Tracheophyta</taxon>
        <taxon>Spermatophyta</taxon>
        <taxon>Magnoliopsida</taxon>
        <taxon>eudicotyledons</taxon>
        <taxon>Gunneridae</taxon>
        <taxon>Pentapetalae</taxon>
        <taxon>rosids</taxon>
        <taxon>fabids</taxon>
        <taxon>Fabales</taxon>
        <taxon>Fabaceae</taxon>
        <taxon>Papilionoideae</taxon>
        <taxon>50 kb inversion clade</taxon>
        <taxon>dalbergioids sensu lato</taxon>
        <taxon>Dalbergieae</taxon>
        <taxon>Pterocarpus clade</taxon>
        <taxon>Stylosanthes</taxon>
    </lineage>
</organism>
<keyword evidence="2" id="KW-1185">Reference proteome</keyword>
<sequence length="78" mass="8737">MGPRLNIPVGKADICRYPWVSKWVLVGRIPQSPLPFIHGADTRPCGSSISSPSRYFRRIPAKAEDDSKLLSHYKKGET</sequence>